<proteinExistence type="predicted"/>
<dbReference type="AlphaFoldDB" id="A0A371FR51"/>
<evidence type="ECO:0000313" key="3">
    <source>
        <dbReference type="Proteomes" id="UP000257109"/>
    </source>
</evidence>
<feature type="region of interest" description="Disordered" evidence="1">
    <location>
        <begin position="55"/>
        <end position="74"/>
    </location>
</feature>
<keyword evidence="3" id="KW-1185">Reference proteome</keyword>
<protein>
    <submittedName>
        <fullName evidence="2">Uncharacterized protein</fullName>
    </submittedName>
</protein>
<comment type="caution">
    <text evidence="2">The sequence shown here is derived from an EMBL/GenBank/DDBJ whole genome shotgun (WGS) entry which is preliminary data.</text>
</comment>
<accession>A0A371FR51</accession>
<evidence type="ECO:0000313" key="2">
    <source>
        <dbReference type="EMBL" id="RDX80660.1"/>
    </source>
</evidence>
<organism evidence="2 3">
    <name type="scientific">Mucuna pruriens</name>
    <name type="common">Velvet bean</name>
    <name type="synonym">Dolichos pruriens</name>
    <dbReference type="NCBI Taxonomy" id="157652"/>
    <lineage>
        <taxon>Eukaryota</taxon>
        <taxon>Viridiplantae</taxon>
        <taxon>Streptophyta</taxon>
        <taxon>Embryophyta</taxon>
        <taxon>Tracheophyta</taxon>
        <taxon>Spermatophyta</taxon>
        <taxon>Magnoliopsida</taxon>
        <taxon>eudicotyledons</taxon>
        <taxon>Gunneridae</taxon>
        <taxon>Pentapetalae</taxon>
        <taxon>rosids</taxon>
        <taxon>fabids</taxon>
        <taxon>Fabales</taxon>
        <taxon>Fabaceae</taxon>
        <taxon>Papilionoideae</taxon>
        <taxon>50 kb inversion clade</taxon>
        <taxon>NPAAA clade</taxon>
        <taxon>indigoferoid/millettioid clade</taxon>
        <taxon>Phaseoleae</taxon>
        <taxon>Mucuna</taxon>
    </lineage>
</organism>
<name>A0A371FR51_MUCPR</name>
<feature type="compositionally biased region" description="Polar residues" evidence="1">
    <location>
        <begin position="64"/>
        <end position="74"/>
    </location>
</feature>
<gene>
    <name evidence="2" type="ORF">CR513_38778</name>
</gene>
<dbReference type="EMBL" id="QJKJ01008148">
    <property type="protein sequence ID" value="RDX80660.1"/>
    <property type="molecule type" value="Genomic_DNA"/>
</dbReference>
<feature type="non-terminal residue" evidence="2">
    <location>
        <position position="1"/>
    </location>
</feature>
<dbReference type="Proteomes" id="UP000257109">
    <property type="component" value="Unassembled WGS sequence"/>
</dbReference>
<sequence>MYRTPLEMSPYQINIDHTRQSKSATWLMTKQANKGSFSCRNWRSFAWKPTKTPNLEKGVLSRPKSATVQLSTKAHTRSSTNPLYAFNPEIEKTLRRLRKARNLVVNNSRSSDSVINSN</sequence>
<evidence type="ECO:0000256" key="1">
    <source>
        <dbReference type="SAM" id="MobiDB-lite"/>
    </source>
</evidence>
<reference evidence="2" key="1">
    <citation type="submission" date="2018-05" db="EMBL/GenBank/DDBJ databases">
        <title>Draft genome of Mucuna pruriens seed.</title>
        <authorList>
            <person name="Nnadi N.E."/>
            <person name="Vos R."/>
            <person name="Hasami M.H."/>
            <person name="Devisetty U.K."/>
            <person name="Aguiy J.C."/>
        </authorList>
    </citation>
    <scope>NUCLEOTIDE SEQUENCE [LARGE SCALE GENOMIC DNA]</scope>
    <source>
        <strain evidence="2">JCA_2017</strain>
    </source>
</reference>